<dbReference type="InterPro" id="IPR044822">
    <property type="entry name" value="Myb_DNA-bind_4"/>
</dbReference>
<feature type="compositionally biased region" description="Polar residues" evidence="1">
    <location>
        <begin position="204"/>
        <end position="215"/>
    </location>
</feature>
<name>A0A084VWN2_ANOSI</name>
<dbReference type="OrthoDB" id="8178301at2759"/>
<evidence type="ECO:0000259" key="2">
    <source>
        <dbReference type="Pfam" id="PF13837"/>
    </source>
</evidence>
<evidence type="ECO:0000313" key="5">
    <source>
        <dbReference type="Proteomes" id="UP000030765"/>
    </source>
</evidence>
<protein>
    <submittedName>
        <fullName evidence="3">AGAP013125-PA-like protein</fullName>
    </submittedName>
</protein>
<dbReference type="Proteomes" id="UP000030765">
    <property type="component" value="Unassembled WGS sequence"/>
</dbReference>
<dbReference type="VEuPathDB" id="VectorBase:ASIS014221"/>
<feature type="region of interest" description="Disordered" evidence="1">
    <location>
        <begin position="99"/>
        <end position="156"/>
    </location>
</feature>
<dbReference type="VEuPathDB" id="VectorBase:ASIC010068"/>
<feature type="region of interest" description="Disordered" evidence="1">
    <location>
        <begin position="170"/>
        <end position="218"/>
    </location>
</feature>
<keyword evidence="5" id="KW-1185">Reference proteome</keyword>
<evidence type="ECO:0000313" key="3">
    <source>
        <dbReference type="EMBL" id="KFB42376.1"/>
    </source>
</evidence>
<organism evidence="3">
    <name type="scientific">Anopheles sinensis</name>
    <name type="common">Mosquito</name>
    <dbReference type="NCBI Taxonomy" id="74873"/>
    <lineage>
        <taxon>Eukaryota</taxon>
        <taxon>Metazoa</taxon>
        <taxon>Ecdysozoa</taxon>
        <taxon>Arthropoda</taxon>
        <taxon>Hexapoda</taxon>
        <taxon>Insecta</taxon>
        <taxon>Pterygota</taxon>
        <taxon>Neoptera</taxon>
        <taxon>Endopterygota</taxon>
        <taxon>Diptera</taxon>
        <taxon>Nematocera</taxon>
        <taxon>Culicoidea</taxon>
        <taxon>Culicidae</taxon>
        <taxon>Anophelinae</taxon>
        <taxon>Anopheles</taxon>
    </lineage>
</organism>
<evidence type="ECO:0000313" key="4">
    <source>
        <dbReference type="EnsemblMetazoa" id="ASIC010068-PA"/>
    </source>
</evidence>
<dbReference type="OMA" id="DYQFGLY"/>
<dbReference type="Pfam" id="PF13837">
    <property type="entry name" value="Myb_DNA-bind_4"/>
    <property type="match status" value="1"/>
</dbReference>
<sequence length="276" mass="31783">MRHSPKRSLWSYDETLEMLNIMMDQESLKAMNGRPFRKEKAFRLIQEEMAQRGFLQKDAKQIEYRWKNLKKRYIDIQRNPDGENTASFQYYDEIDLLMNGRSEPGGTRSNKPSISAGEISKERAVASTSPKEPTKTEPIEELSALSPAKNDQHDTSIDESFCDDVAMEEEVVEEPADASDASQRRSQRSTKGQNRRYNADNLGVASSSASLSTPRVTEDEQYRSQKRLIDYQFGLYSRLQQESDEKFLQMSREMLIQCNVRFETFVSEVLAESDIG</sequence>
<dbReference type="AlphaFoldDB" id="A0A084VWN2"/>
<evidence type="ECO:0000256" key="1">
    <source>
        <dbReference type="SAM" id="MobiDB-lite"/>
    </source>
</evidence>
<reference evidence="3 5" key="1">
    <citation type="journal article" date="2014" name="BMC Genomics">
        <title>Genome sequence of Anopheles sinensis provides insight into genetics basis of mosquito competence for malaria parasites.</title>
        <authorList>
            <person name="Zhou D."/>
            <person name="Zhang D."/>
            <person name="Ding G."/>
            <person name="Shi L."/>
            <person name="Hou Q."/>
            <person name="Ye Y."/>
            <person name="Xu Y."/>
            <person name="Zhou H."/>
            <person name="Xiong C."/>
            <person name="Li S."/>
            <person name="Yu J."/>
            <person name="Hong S."/>
            <person name="Yu X."/>
            <person name="Zou P."/>
            <person name="Chen C."/>
            <person name="Chang X."/>
            <person name="Wang W."/>
            <person name="Lv Y."/>
            <person name="Sun Y."/>
            <person name="Ma L."/>
            <person name="Shen B."/>
            <person name="Zhu C."/>
        </authorList>
    </citation>
    <scope>NUCLEOTIDE SEQUENCE [LARGE SCALE GENOMIC DNA]</scope>
</reference>
<dbReference type="EMBL" id="KE525181">
    <property type="protein sequence ID" value="KFB42376.1"/>
    <property type="molecule type" value="Genomic_DNA"/>
</dbReference>
<dbReference type="Gene3D" id="1.10.10.60">
    <property type="entry name" value="Homeodomain-like"/>
    <property type="match status" value="1"/>
</dbReference>
<feature type="domain" description="Myb/SANT-like DNA-binding" evidence="2">
    <location>
        <begin position="8"/>
        <end position="96"/>
    </location>
</feature>
<dbReference type="EMBL" id="ATLV01017674">
    <property type="status" value="NOT_ANNOTATED_CDS"/>
    <property type="molecule type" value="Genomic_DNA"/>
</dbReference>
<reference evidence="4" key="2">
    <citation type="submission" date="2020-05" db="UniProtKB">
        <authorList>
            <consortium name="EnsemblMetazoa"/>
        </authorList>
    </citation>
    <scope>IDENTIFICATION</scope>
</reference>
<accession>A0A084VWN2</accession>
<proteinExistence type="predicted"/>
<dbReference type="EnsemblMetazoa" id="ASIC010068-RA">
    <property type="protein sequence ID" value="ASIC010068-PA"/>
    <property type="gene ID" value="ASIC010068"/>
</dbReference>
<gene>
    <name evidence="3" type="ORF">ZHAS_00010068</name>
</gene>